<dbReference type="KEGG" id="sata:C5746_02055"/>
<proteinExistence type="predicted"/>
<accession>A0A2Z5J6K4</accession>
<dbReference type="EMBL" id="CP027306">
    <property type="protein sequence ID" value="AXE75962.1"/>
    <property type="molecule type" value="Genomic_DNA"/>
</dbReference>
<protein>
    <submittedName>
        <fullName evidence="1">Uncharacterized protein</fullName>
    </submittedName>
</protein>
<sequence>MQIRLHPPTPGKAGYGEAAVGKGGLTYGEARDEVYGFLLAMAQLPVPTAAMYAEAADLWSRGVPDDVLTAGLLVSRVYEYGRLPGETAERAAHLLMEEFSMNTTGEPHRVILSGSSPGGRSQP</sequence>
<evidence type="ECO:0000313" key="1">
    <source>
        <dbReference type="EMBL" id="AXE75962.1"/>
    </source>
</evidence>
<gene>
    <name evidence="1" type="ORF">C5746_02055</name>
</gene>
<dbReference type="Proteomes" id="UP000252698">
    <property type="component" value="Chromosome"/>
</dbReference>
<evidence type="ECO:0000313" key="2">
    <source>
        <dbReference type="Proteomes" id="UP000252698"/>
    </source>
</evidence>
<name>A0A2Z5J6K4_STRAR</name>
<dbReference type="AlphaFoldDB" id="A0A2Z5J6K4"/>
<reference evidence="1 2" key="1">
    <citation type="journal article" date="2018" name="Front. Microbiol.">
        <title>Genome Sequencing of Streptomyces atratus SCSIOZH16 and Activation Production of Nocardamine via Metabolic Engineering.</title>
        <authorList>
            <person name="Li Y."/>
            <person name="Zhang C."/>
            <person name="Liu C."/>
            <person name="Ju J."/>
            <person name="Ma J."/>
        </authorList>
    </citation>
    <scope>NUCLEOTIDE SEQUENCE [LARGE SCALE GENOMIC DNA]</scope>
    <source>
        <strain evidence="1 2">SCSIO_ZH16</strain>
    </source>
</reference>
<organism evidence="1 2">
    <name type="scientific">Streptomyces atratus</name>
    <dbReference type="NCBI Taxonomy" id="1893"/>
    <lineage>
        <taxon>Bacteria</taxon>
        <taxon>Bacillati</taxon>
        <taxon>Actinomycetota</taxon>
        <taxon>Actinomycetes</taxon>
        <taxon>Kitasatosporales</taxon>
        <taxon>Streptomycetaceae</taxon>
        <taxon>Streptomyces</taxon>
    </lineage>
</organism>